<dbReference type="InterPro" id="IPR013216">
    <property type="entry name" value="Methyltransf_11"/>
</dbReference>
<evidence type="ECO:0000313" key="4">
    <source>
        <dbReference type="Proteomes" id="UP000186096"/>
    </source>
</evidence>
<dbReference type="CDD" id="cd02440">
    <property type="entry name" value="AdoMet_MTases"/>
    <property type="match status" value="1"/>
</dbReference>
<dbReference type="EMBL" id="FTNI01000052">
    <property type="protein sequence ID" value="SIS24529.1"/>
    <property type="molecule type" value="Genomic_DNA"/>
</dbReference>
<dbReference type="PANTHER" id="PTHR45036:SF1">
    <property type="entry name" value="METHYLTRANSFERASE LIKE 7A"/>
    <property type="match status" value="1"/>
</dbReference>
<feature type="domain" description="Methyltransferase type 11" evidence="2">
    <location>
        <begin position="2"/>
        <end position="39"/>
    </location>
</feature>
<dbReference type="GO" id="GO:0008757">
    <property type="term" value="F:S-adenosylmethionine-dependent methyltransferase activity"/>
    <property type="evidence" value="ECO:0007669"/>
    <property type="project" value="InterPro"/>
</dbReference>
<accession>A0A1N7HI34</accession>
<reference evidence="4" key="1">
    <citation type="submission" date="2017-01" db="EMBL/GenBank/DDBJ databases">
        <authorList>
            <person name="Varghese N."/>
            <person name="Submissions S."/>
        </authorList>
    </citation>
    <scope>NUCLEOTIDE SEQUENCE [LARGE SCALE GENOMIC DNA]</scope>
    <source>
        <strain evidence="4">ATCC 12950</strain>
    </source>
</reference>
<dbReference type="OrthoDB" id="65624at2"/>
<protein>
    <submittedName>
        <fullName evidence="3">Methyltransferase domain-containing protein</fullName>
    </submittedName>
</protein>
<proteinExistence type="predicted"/>
<dbReference type="PANTHER" id="PTHR45036">
    <property type="entry name" value="METHYLTRANSFERASE LIKE 7B"/>
    <property type="match status" value="1"/>
</dbReference>
<organism evidence="3 4">
    <name type="scientific">Microbispora rosea</name>
    <dbReference type="NCBI Taxonomy" id="58117"/>
    <lineage>
        <taxon>Bacteria</taxon>
        <taxon>Bacillati</taxon>
        <taxon>Actinomycetota</taxon>
        <taxon>Actinomycetes</taxon>
        <taxon>Streptosporangiales</taxon>
        <taxon>Streptosporangiaceae</taxon>
        <taxon>Microbispora</taxon>
    </lineage>
</organism>
<sequence>MPDASFDAVVASLVLCCSPSVARTLSEVRRILRPGGELRFYEHQRSGNHMISLCQSLLSPLWSRVLGGCRPASDALAAIRQAGFVIETVEPVVFRGVGHVLGTAKVPVTDMPGETRSLPSARRMPEPKAHVHEASRTA</sequence>
<evidence type="ECO:0000256" key="1">
    <source>
        <dbReference type="SAM" id="MobiDB-lite"/>
    </source>
</evidence>
<feature type="region of interest" description="Disordered" evidence="1">
    <location>
        <begin position="111"/>
        <end position="138"/>
    </location>
</feature>
<dbReference type="GO" id="GO:0032259">
    <property type="term" value="P:methylation"/>
    <property type="evidence" value="ECO:0007669"/>
    <property type="project" value="UniProtKB-KW"/>
</dbReference>
<evidence type="ECO:0000259" key="2">
    <source>
        <dbReference type="Pfam" id="PF08241"/>
    </source>
</evidence>
<dbReference type="Gene3D" id="3.40.50.150">
    <property type="entry name" value="Vaccinia Virus protein VP39"/>
    <property type="match status" value="1"/>
</dbReference>
<feature type="compositionally biased region" description="Basic and acidic residues" evidence="1">
    <location>
        <begin position="123"/>
        <end position="138"/>
    </location>
</feature>
<keyword evidence="4" id="KW-1185">Reference proteome</keyword>
<dbReference type="SUPFAM" id="SSF53335">
    <property type="entry name" value="S-adenosyl-L-methionine-dependent methyltransferases"/>
    <property type="match status" value="1"/>
</dbReference>
<gene>
    <name evidence="3" type="ORF">SAMN05421833_1527</name>
</gene>
<evidence type="ECO:0000313" key="3">
    <source>
        <dbReference type="EMBL" id="SIS24529.1"/>
    </source>
</evidence>
<dbReference type="InterPro" id="IPR029063">
    <property type="entry name" value="SAM-dependent_MTases_sf"/>
</dbReference>
<dbReference type="Proteomes" id="UP000186096">
    <property type="component" value="Unassembled WGS sequence"/>
</dbReference>
<dbReference type="InterPro" id="IPR052356">
    <property type="entry name" value="Thiol_S-MT"/>
</dbReference>
<dbReference type="Pfam" id="PF08241">
    <property type="entry name" value="Methyltransf_11"/>
    <property type="match status" value="1"/>
</dbReference>
<name>A0A1N7HI34_9ACTN</name>
<dbReference type="AlphaFoldDB" id="A0A1N7HI34"/>
<keyword evidence="3" id="KW-0489">Methyltransferase</keyword>
<dbReference type="STRING" id="58117.SAMN05421833_1527"/>
<keyword evidence="3" id="KW-0808">Transferase</keyword>